<keyword evidence="2" id="KW-0560">Oxidoreductase</keyword>
<gene>
    <name evidence="6" type="ORF">AVDCRST_MAG26-4115</name>
</gene>
<feature type="domain" description="DSBA-like thioredoxin" evidence="5">
    <location>
        <begin position="12"/>
        <end position="88"/>
    </location>
</feature>
<evidence type="ECO:0000259" key="5">
    <source>
        <dbReference type="Pfam" id="PF01323"/>
    </source>
</evidence>
<evidence type="ECO:0000256" key="4">
    <source>
        <dbReference type="ARBA" id="ARBA00023284"/>
    </source>
</evidence>
<keyword evidence="3" id="KW-1015">Disulfide bond</keyword>
<evidence type="ECO:0000256" key="1">
    <source>
        <dbReference type="ARBA" id="ARBA00022729"/>
    </source>
</evidence>
<keyword evidence="4" id="KW-0676">Redox-active center</keyword>
<dbReference type="GO" id="GO:0016491">
    <property type="term" value="F:oxidoreductase activity"/>
    <property type="evidence" value="ECO:0007669"/>
    <property type="project" value="UniProtKB-KW"/>
</dbReference>
<proteinExistence type="predicted"/>
<dbReference type="EMBL" id="CADCTK010000964">
    <property type="protein sequence ID" value="CAA9291380.1"/>
    <property type="molecule type" value="Genomic_DNA"/>
</dbReference>
<evidence type="ECO:0000313" key="6">
    <source>
        <dbReference type="EMBL" id="CAA9291380.1"/>
    </source>
</evidence>
<dbReference type="InterPro" id="IPR001853">
    <property type="entry name" value="DSBA-like_thioredoxin_dom"/>
</dbReference>
<accession>A0A6J4JZ90</accession>
<dbReference type="AlphaFoldDB" id="A0A6J4JZ90"/>
<name>A0A6J4JZ90_9CHLR</name>
<dbReference type="PANTHER" id="PTHR13887">
    <property type="entry name" value="GLUTATHIONE S-TRANSFERASE KAPPA"/>
    <property type="match status" value="1"/>
</dbReference>
<dbReference type="Pfam" id="PF01323">
    <property type="entry name" value="DSBA"/>
    <property type="match status" value="1"/>
</dbReference>
<dbReference type="InterPro" id="IPR036249">
    <property type="entry name" value="Thioredoxin-like_sf"/>
</dbReference>
<keyword evidence="1" id="KW-0732">Signal</keyword>
<sequence>MHRELFAAPSEWDTTADAARSSFTRYADTIGLHEQQFVACLEAGRYRGNVEANMAEGRHLGVTGTPSFIINGKILSGAHPYEVFRSAFEKELR</sequence>
<dbReference type="SUPFAM" id="SSF52833">
    <property type="entry name" value="Thioredoxin-like"/>
    <property type="match status" value="1"/>
</dbReference>
<reference evidence="6" key="1">
    <citation type="submission" date="2020-02" db="EMBL/GenBank/DDBJ databases">
        <authorList>
            <person name="Meier V. D."/>
        </authorList>
    </citation>
    <scope>NUCLEOTIDE SEQUENCE</scope>
    <source>
        <strain evidence="6">AVDCRST_MAG26</strain>
    </source>
</reference>
<protein>
    <recommendedName>
        <fullName evidence="5">DSBA-like thioredoxin domain-containing protein</fullName>
    </recommendedName>
</protein>
<dbReference type="Gene3D" id="3.40.30.10">
    <property type="entry name" value="Glutaredoxin"/>
    <property type="match status" value="1"/>
</dbReference>
<evidence type="ECO:0000256" key="2">
    <source>
        <dbReference type="ARBA" id="ARBA00023002"/>
    </source>
</evidence>
<dbReference type="PANTHER" id="PTHR13887:SF14">
    <property type="entry name" value="DISULFIDE BOND FORMATION PROTEIN D"/>
    <property type="match status" value="1"/>
</dbReference>
<evidence type="ECO:0000256" key="3">
    <source>
        <dbReference type="ARBA" id="ARBA00023157"/>
    </source>
</evidence>
<organism evidence="6">
    <name type="scientific">uncultured Chloroflexia bacterium</name>
    <dbReference type="NCBI Taxonomy" id="1672391"/>
    <lineage>
        <taxon>Bacteria</taxon>
        <taxon>Bacillati</taxon>
        <taxon>Chloroflexota</taxon>
        <taxon>Chloroflexia</taxon>
        <taxon>environmental samples</taxon>
    </lineage>
</organism>